<proteinExistence type="predicted"/>
<comment type="caution">
    <text evidence="1">The sequence shown here is derived from an EMBL/GenBank/DDBJ whole genome shotgun (WGS) entry which is preliminary data.</text>
</comment>
<evidence type="ECO:0000313" key="1">
    <source>
        <dbReference type="EMBL" id="KAK8998615.1"/>
    </source>
</evidence>
<name>A0ABR2QD40_9ROSI</name>
<gene>
    <name evidence="1" type="ORF">V6N11_084002</name>
</gene>
<sequence>MHKCCCLTYAMRFGQQGCRVKAFGVIRIRIKDRRFDLCSNLDFRVQVNLTMDGRVSLAGKSSCLLAELAADGIFHGGTPARDIPSLSYTSACNLQEQR</sequence>
<keyword evidence="2" id="KW-1185">Reference proteome</keyword>
<organism evidence="1 2">
    <name type="scientific">Hibiscus sabdariffa</name>
    <name type="common">roselle</name>
    <dbReference type="NCBI Taxonomy" id="183260"/>
    <lineage>
        <taxon>Eukaryota</taxon>
        <taxon>Viridiplantae</taxon>
        <taxon>Streptophyta</taxon>
        <taxon>Embryophyta</taxon>
        <taxon>Tracheophyta</taxon>
        <taxon>Spermatophyta</taxon>
        <taxon>Magnoliopsida</taxon>
        <taxon>eudicotyledons</taxon>
        <taxon>Gunneridae</taxon>
        <taxon>Pentapetalae</taxon>
        <taxon>rosids</taxon>
        <taxon>malvids</taxon>
        <taxon>Malvales</taxon>
        <taxon>Malvaceae</taxon>
        <taxon>Malvoideae</taxon>
        <taxon>Hibiscus</taxon>
    </lineage>
</organism>
<protein>
    <submittedName>
        <fullName evidence="1">Uncharacterized protein</fullName>
    </submittedName>
</protein>
<evidence type="ECO:0000313" key="2">
    <source>
        <dbReference type="Proteomes" id="UP001396334"/>
    </source>
</evidence>
<accession>A0ABR2QD40</accession>
<dbReference type="EMBL" id="JBBPBN010000041">
    <property type="protein sequence ID" value="KAK8998615.1"/>
    <property type="molecule type" value="Genomic_DNA"/>
</dbReference>
<dbReference type="Proteomes" id="UP001396334">
    <property type="component" value="Unassembled WGS sequence"/>
</dbReference>
<reference evidence="1 2" key="1">
    <citation type="journal article" date="2024" name="G3 (Bethesda)">
        <title>Genome assembly of Hibiscus sabdariffa L. provides insights into metabolisms of medicinal natural products.</title>
        <authorList>
            <person name="Kim T."/>
        </authorList>
    </citation>
    <scope>NUCLEOTIDE SEQUENCE [LARGE SCALE GENOMIC DNA]</scope>
    <source>
        <strain evidence="1">TK-2024</strain>
        <tissue evidence="1">Old leaves</tissue>
    </source>
</reference>